<comment type="caution">
    <text evidence="4">The sequence shown here is derived from an EMBL/GenBank/DDBJ whole genome shotgun (WGS) entry which is preliminary data.</text>
</comment>
<dbReference type="Pfam" id="PF00072">
    <property type="entry name" value="Response_reg"/>
    <property type="match status" value="1"/>
</dbReference>
<dbReference type="OrthoDB" id="9786548at2"/>
<organism evidence="4 5">
    <name type="scientific">Cystobacter ferrugineus</name>
    <dbReference type="NCBI Taxonomy" id="83449"/>
    <lineage>
        <taxon>Bacteria</taxon>
        <taxon>Pseudomonadati</taxon>
        <taxon>Myxococcota</taxon>
        <taxon>Myxococcia</taxon>
        <taxon>Myxococcales</taxon>
        <taxon>Cystobacterineae</taxon>
        <taxon>Archangiaceae</taxon>
        <taxon>Cystobacter</taxon>
    </lineage>
</organism>
<dbReference type="InterPro" id="IPR011006">
    <property type="entry name" value="CheY-like_superfamily"/>
</dbReference>
<evidence type="ECO:0000256" key="2">
    <source>
        <dbReference type="PROSITE-ProRule" id="PRU00169"/>
    </source>
</evidence>
<dbReference type="GO" id="GO:0000160">
    <property type="term" value="P:phosphorelay signal transduction system"/>
    <property type="evidence" value="ECO:0007669"/>
    <property type="project" value="InterPro"/>
</dbReference>
<dbReference type="Proteomes" id="UP000182229">
    <property type="component" value="Unassembled WGS sequence"/>
</dbReference>
<evidence type="ECO:0000259" key="3">
    <source>
        <dbReference type="PROSITE" id="PS50110"/>
    </source>
</evidence>
<reference evidence="4 5" key="2">
    <citation type="submission" date="2016-12" db="EMBL/GenBank/DDBJ databases">
        <title>Draft Genome Sequence of Cystobacter ferrugineus Strain Cbfe23.</title>
        <authorList>
            <person name="Akbar S."/>
            <person name="Dowd S.E."/>
            <person name="Stevens D.C."/>
        </authorList>
    </citation>
    <scope>NUCLEOTIDE SEQUENCE [LARGE SCALE GENOMIC DNA]</scope>
    <source>
        <strain evidence="4 5">Cbfe23</strain>
    </source>
</reference>
<gene>
    <name evidence="4" type="ORF">BON30_35900</name>
</gene>
<accession>A0A1L9B146</accession>
<dbReference type="InterPro" id="IPR001789">
    <property type="entry name" value="Sig_transdc_resp-reg_receiver"/>
</dbReference>
<reference evidence="5" key="1">
    <citation type="submission" date="2016-11" db="EMBL/GenBank/DDBJ databases">
        <authorList>
            <person name="Shukria A."/>
            <person name="Stevens D.C."/>
        </authorList>
    </citation>
    <scope>NUCLEOTIDE SEQUENCE [LARGE SCALE GENOMIC DNA]</scope>
    <source>
        <strain evidence="5">Cbfe23</strain>
    </source>
</reference>
<dbReference type="SUPFAM" id="SSF52172">
    <property type="entry name" value="CheY-like"/>
    <property type="match status" value="1"/>
</dbReference>
<evidence type="ECO:0000313" key="4">
    <source>
        <dbReference type="EMBL" id="OJH35988.1"/>
    </source>
</evidence>
<dbReference type="InterPro" id="IPR050595">
    <property type="entry name" value="Bact_response_regulator"/>
</dbReference>
<protein>
    <recommendedName>
        <fullName evidence="3">Response regulatory domain-containing protein</fullName>
    </recommendedName>
</protein>
<dbReference type="RefSeq" id="WP_071903014.1">
    <property type="nucleotide sequence ID" value="NZ_MPIN01000012.1"/>
</dbReference>
<feature type="domain" description="Response regulatory" evidence="3">
    <location>
        <begin position="3"/>
        <end position="118"/>
    </location>
</feature>
<evidence type="ECO:0000313" key="5">
    <source>
        <dbReference type="Proteomes" id="UP000182229"/>
    </source>
</evidence>
<sequence length="126" mass="13755">MARILVIDDSPTVVLSMSRLLMDDGHVVETVDTMSELPGYLSTMRPDLILLDLQMPSLPGVEWAAFMRRVQQRRLSLIIHSCLPWQAMEAAAQQVGAVGIIPKGASSDAARCIINSALRRTARALG</sequence>
<feature type="modified residue" description="4-aspartylphosphate" evidence="2">
    <location>
        <position position="52"/>
    </location>
</feature>
<dbReference type="SMART" id="SM00448">
    <property type="entry name" value="REC"/>
    <property type="match status" value="1"/>
</dbReference>
<proteinExistence type="predicted"/>
<dbReference type="EMBL" id="MPIN01000012">
    <property type="protein sequence ID" value="OJH35988.1"/>
    <property type="molecule type" value="Genomic_DNA"/>
</dbReference>
<evidence type="ECO:0000256" key="1">
    <source>
        <dbReference type="ARBA" id="ARBA00022553"/>
    </source>
</evidence>
<name>A0A1L9B146_9BACT</name>
<dbReference type="STRING" id="83449.BON30_35900"/>
<dbReference type="PANTHER" id="PTHR44591">
    <property type="entry name" value="STRESS RESPONSE REGULATOR PROTEIN 1"/>
    <property type="match status" value="1"/>
</dbReference>
<dbReference type="AlphaFoldDB" id="A0A1L9B146"/>
<dbReference type="PROSITE" id="PS50110">
    <property type="entry name" value="RESPONSE_REGULATORY"/>
    <property type="match status" value="1"/>
</dbReference>
<dbReference type="Gene3D" id="3.40.50.2300">
    <property type="match status" value="1"/>
</dbReference>
<keyword evidence="1 2" id="KW-0597">Phosphoprotein</keyword>
<keyword evidence="5" id="KW-1185">Reference proteome</keyword>
<dbReference type="PANTHER" id="PTHR44591:SF3">
    <property type="entry name" value="RESPONSE REGULATORY DOMAIN-CONTAINING PROTEIN"/>
    <property type="match status" value="1"/>
</dbReference>
<dbReference type="CDD" id="cd00156">
    <property type="entry name" value="REC"/>
    <property type="match status" value="1"/>
</dbReference>